<dbReference type="Pfam" id="PF01755">
    <property type="entry name" value="Glyco_transf_25"/>
    <property type="match status" value="1"/>
</dbReference>
<dbReference type="CDD" id="cd03791">
    <property type="entry name" value="GT5_Glycogen_synthase_DULL1-like"/>
    <property type="match status" value="2"/>
</dbReference>
<dbReference type="Pfam" id="PF13499">
    <property type="entry name" value="EF-hand_7"/>
    <property type="match status" value="1"/>
</dbReference>
<feature type="region of interest" description="Disordered" evidence="11">
    <location>
        <begin position="966"/>
        <end position="994"/>
    </location>
</feature>
<feature type="domain" description="EF-hand" evidence="13">
    <location>
        <begin position="771"/>
        <end position="800"/>
    </location>
</feature>
<keyword evidence="5" id="KW-0328">Glycosyltransferase</keyword>
<evidence type="ECO:0000256" key="3">
    <source>
        <dbReference type="ARBA" id="ARBA00022528"/>
    </source>
</evidence>
<feature type="domain" description="EF-hand" evidence="13">
    <location>
        <begin position="664"/>
        <end position="699"/>
    </location>
</feature>
<name>A0AA36ILY2_9DINO</name>
<evidence type="ECO:0000256" key="5">
    <source>
        <dbReference type="ARBA" id="ARBA00022676"/>
    </source>
</evidence>
<evidence type="ECO:0000313" key="15">
    <source>
        <dbReference type="Proteomes" id="UP001178507"/>
    </source>
</evidence>
<evidence type="ECO:0000256" key="9">
    <source>
        <dbReference type="ARBA" id="ARBA00040053"/>
    </source>
</evidence>
<dbReference type="InterPro" id="IPR011835">
    <property type="entry name" value="GS/SS"/>
</dbReference>
<dbReference type="InterPro" id="IPR011009">
    <property type="entry name" value="Kinase-like_dom_sf"/>
</dbReference>
<evidence type="ECO:0000256" key="1">
    <source>
        <dbReference type="ARBA" id="ARBA00004229"/>
    </source>
</evidence>
<dbReference type="Gene3D" id="1.10.238.10">
    <property type="entry name" value="EF-hand"/>
    <property type="match status" value="2"/>
</dbReference>
<reference evidence="14" key="1">
    <citation type="submission" date="2023-08" db="EMBL/GenBank/DDBJ databases">
        <authorList>
            <person name="Chen Y."/>
            <person name="Shah S."/>
            <person name="Dougan E. K."/>
            <person name="Thang M."/>
            <person name="Chan C."/>
        </authorList>
    </citation>
    <scope>NUCLEOTIDE SEQUENCE</scope>
</reference>
<sequence length="2381" mass="257269">MAALGVSTVLARRLWPLRMAPVLPKTRLRRFATKAPGLRSYNVEDPTTGLHQKYHDGTLQYTMENMEWVEKKGYSKDDHLTDQQKTQMREEARRRLCRWPRLLPEDLQRVQHCKAQSFGGPRDPGENIFVVTLARRPEKRQRVLRQLEENQLNATLVNAVDGDGVLYQDDLECLGVRILPGYNCGFSNHNMPYTTGEVGCFLSHYAVWHRMVEQNIPTALILEDDFDLQEDFKSRLRQFLQEVEDFDWNLMYVGRSPMENDISQVSEHVVEPGYTLWTVGYILQLEAAKALIETEAHQNMIPLDDFFSISMGCGMDGQYNERAAEWSAQIPQIMRGLAFNPPLVMPYIGSMFKSDTAMLRPGTRYVKDLPNSGEGLQPLRQCQDLEEPPQQMPRAWREALDTIEALYRSAHLAAQDFEYMDRFKQVAQLARRALDEQSSARACSVSVSHWLTAGVQELGAKGPKQNAQRSLVQSQATGDEEHTWLNEQLGTRFFVAPEVVDKSIPYGCKCDCWSLGVMLYIILTDEHPCAPDAHRLDTPSLFGKILTGRVRQRPLQEADVDPDVAQLLFGLLEKDPATRLDAQGALRSRWLSKVKDRRPRIPVPLKKLRSKSRSGDISPASEQSTTTPMSPMTNGTLRRLARFRHLSKFERAVLTLVAHRSEEHHVAELRDAFHALDTSRTGSLSKDEIREGIRCGQRLQAAEVDEIFHALDADGTGKVHYTEWLAATMKPSALATDKAIKQVFHYLDIDQTGHISPHELFRVVGCNDTVKSILEAGDLDGDQVITEEEFRVLMGKMAKRLEQEDVRRASAEDYVALWVTAGSEVMSAPKAPATAPAVTPVAKASEVAAAAKAREDDPKQDSMKKEAAEPKAAPSKASELAGISKVASTTTGASAAPKAGSATAPAAASAAPGAPRASATGPTSAAAKASPAAPASAAAVMEEGKKPITATQRLAATGSVMAKGVGAKAEAPKAKAKSASVPISSRPLPQTATQAAPGSVLNIVSGKPTPAAEVAESGYPTSTVGPARSYAKAASTVLPKTGDAPLTGPPAVAVGRSLAEGRPGTVSALGKLATSISKKYQIVFVTSEVAPFSKTGGLGEAMDGLPIALAALGHRCMVISPRYDQYKEAWDTGYWSSIPMGGKQESVHFFHTYKQKVDYVFVDHPTFLERVNGQTGAKLYGPEWGQDFADNQARFAYFCKCTLKAIQELPLGGSAYGGDCMVVCNDWHSALVPMFIHAEKATGKWANTKSAFLCHNAVFQGRFVREEGLAEVFGVPQRYIDSITFKMPLRIGKYNEKETCVNTMAAGLRYSDRVLTVSPSYAVECCTDPEKGVELEKLFSLGKCTGILNGVKEGVTPSETNFVTKTMMTCGPFNAATATAAKAELKATYRAQNNLPECKGPMMCFIGRLDAQKGYDLLLEALVEVLEDTEMQVVIVGSGRADLVQMTKAVEKKFPSKLFYAGWMGPERYALLAGCDFTLLPSRWEPCGLVQMEAMRMGTLPIVAPTGGLKDTVEDGLNGIWTDKEMSVEAVINEESVSSIAGALRRAAELFQEEPAKVAEMTKAAMAASAEFTWSNAALQYEAVFEELGVKNVLGANATVTLETDKQAEWEGVLSALVACGALRPIMSAPAKAPAVVPVAKASEVAATAKAREEAPKTTEQRKEVAAGPKEAAGTAMATSGSAAGATGASAGASAVPKAVAKAVPPASAAAVMEAGKKPITASERMATTGSVMARGVGAKAEAAQPKAKAKSTAIASRPLPPSTTQAAPNSVLNIVSGKPTPASEAATGAAYASAVGPARSYAKARRAGRGSEVPRTGPPAVAAGRAMAEGRSAVSSINGKVSTSISKKYQLVFVTSEVAPFSKTGGLGEAMDGLPTALAALGHRCMVISPRYDQYKDAWDTGYWSSIPMGGKQESVHFFHTYKQKVDYVFVDHPTFLERVNGLTGAKLYGPEWGMDFADNQARFAYFCKAALKAIQELPLGGSAYGGDCMVLCNDWHSALVPMFIHAAKATSGSWKNTKTAFLCHNAVFQGRFIREEGLAEIFGVPQRYIDSITFKMPLRIGKYNEKVSCINTMAAGLKYSDRALTVSPSYAVECCTDPEKGVELEELFSLGKCTGILNGVKEGVTPAEKNFVTKTMMTCGTFNAANATEAKAELKATYRAQNSLKESKGPMMCFIGRLDAQKGYDLLLESLIDVLEDTEMQVIVVGSGRADLVAQTKAVEKKFPNKLFYAGWMGPERYALLAGCDFTLLPSRWEPCGLVQMEAMRMGTLPIVAPTGGLKDTVEDGLNGIWTDAEMSVEAAIDEDSVASISKALRRAAALFQEEPQKVTEMTKAAMAASAEFTWSNAALQYEAVFEELGVKNVLQGGYGTVTLEADKQVC</sequence>
<feature type="region of interest" description="Disordered" evidence="11">
    <location>
        <begin position="906"/>
        <end position="930"/>
    </location>
</feature>
<evidence type="ECO:0000256" key="8">
    <source>
        <dbReference type="ARBA" id="ARBA00024334"/>
    </source>
</evidence>
<dbReference type="InterPro" id="IPR013534">
    <property type="entry name" value="Starch_synth_cat_dom"/>
</dbReference>
<dbReference type="GO" id="GO:0005524">
    <property type="term" value="F:ATP binding"/>
    <property type="evidence" value="ECO:0007669"/>
    <property type="project" value="InterPro"/>
</dbReference>
<dbReference type="GO" id="GO:0004672">
    <property type="term" value="F:protein kinase activity"/>
    <property type="evidence" value="ECO:0007669"/>
    <property type="project" value="InterPro"/>
</dbReference>
<dbReference type="EMBL" id="CAUJNA010001813">
    <property type="protein sequence ID" value="CAJ1389153.1"/>
    <property type="molecule type" value="Genomic_DNA"/>
</dbReference>
<feature type="compositionally biased region" description="Basic residues" evidence="11">
    <location>
        <begin position="602"/>
        <end position="612"/>
    </location>
</feature>
<feature type="region of interest" description="Disordered" evidence="11">
    <location>
        <begin position="1650"/>
        <end position="1687"/>
    </location>
</feature>
<evidence type="ECO:0000256" key="4">
    <source>
        <dbReference type="ARBA" id="ARBA00022640"/>
    </source>
</evidence>
<feature type="compositionally biased region" description="Polar residues" evidence="11">
    <location>
        <begin position="620"/>
        <end position="634"/>
    </location>
</feature>
<feature type="compositionally biased region" description="Low complexity" evidence="11">
    <location>
        <begin position="870"/>
        <end position="879"/>
    </location>
</feature>
<organism evidence="14 15">
    <name type="scientific">Effrenium voratum</name>
    <dbReference type="NCBI Taxonomy" id="2562239"/>
    <lineage>
        <taxon>Eukaryota</taxon>
        <taxon>Sar</taxon>
        <taxon>Alveolata</taxon>
        <taxon>Dinophyceae</taxon>
        <taxon>Suessiales</taxon>
        <taxon>Symbiodiniaceae</taxon>
        <taxon>Effrenium</taxon>
    </lineage>
</organism>
<dbReference type="GO" id="GO:0004373">
    <property type="term" value="F:alpha-1,4-glucan glucosyltransferase (UDP-glucose donor) activity"/>
    <property type="evidence" value="ECO:0007669"/>
    <property type="project" value="InterPro"/>
</dbReference>
<dbReference type="NCBIfam" id="TIGR02095">
    <property type="entry name" value="glgA"/>
    <property type="match status" value="2"/>
</dbReference>
<dbReference type="CDD" id="cd06532">
    <property type="entry name" value="Glyco_transf_25"/>
    <property type="match status" value="1"/>
</dbReference>
<keyword evidence="15" id="KW-1185">Reference proteome</keyword>
<dbReference type="PROSITE" id="PS50222">
    <property type="entry name" value="EF_HAND_2"/>
    <property type="match status" value="4"/>
</dbReference>
<dbReference type="InterPro" id="IPR018247">
    <property type="entry name" value="EF_Hand_1_Ca_BS"/>
</dbReference>
<feature type="compositionally biased region" description="Basic and acidic residues" evidence="11">
    <location>
        <begin position="852"/>
        <end position="869"/>
    </location>
</feature>
<evidence type="ECO:0000256" key="7">
    <source>
        <dbReference type="ARBA" id="ARBA00022837"/>
    </source>
</evidence>
<dbReference type="GO" id="GO:0009507">
    <property type="term" value="C:chloroplast"/>
    <property type="evidence" value="ECO:0007669"/>
    <property type="project" value="UniProtKB-SubCell"/>
</dbReference>
<dbReference type="PROSITE" id="PS00018">
    <property type="entry name" value="EF_HAND_1"/>
    <property type="match status" value="3"/>
</dbReference>
<dbReference type="SMART" id="SM00220">
    <property type="entry name" value="S_TKc"/>
    <property type="match status" value="1"/>
</dbReference>
<dbReference type="Pfam" id="PF00069">
    <property type="entry name" value="Pkinase"/>
    <property type="match status" value="1"/>
</dbReference>
<dbReference type="GO" id="GO:0005509">
    <property type="term" value="F:calcium ion binding"/>
    <property type="evidence" value="ECO:0007669"/>
    <property type="project" value="InterPro"/>
</dbReference>
<dbReference type="SUPFAM" id="SSF47473">
    <property type="entry name" value="EF-hand"/>
    <property type="match status" value="1"/>
</dbReference>
<dbReference type="Pfam" id="PF00534">
    <property type="entry name" value="Glycos_transf_1"/>
    <property type="match status" value="2"/>
</dbReference>
<evidence type="ECO:0000256" key="2">
    <source>
        <dbReference type="ARBA" id="ARBA00010281"/>
    </source>
</evidence>
<dbReference type="PROSITE" id="PS50011">
    <property type="entry name" value="PROTEIN_KINASE_DOM"/>
    <property type="match status" value="1"/>
</dbReference>
<keyword evidence="6" id="KW-0808">Transferase</keyword>
<accession>A0AA36ILY2</accession>
<proteinExistence type="inferred from homology"/>
<dbReference type="SMART" id="SM00054">
    <property type="entry name" value="EFh"/>
    <property type="match status" value="4"/>
</dbReference>
<feature type="domain" description="EF-hand" evidence="13">
    <location>
        <begin position="702"/>
        <end position="734"/>
    </location>
</feature>
<dbReference type="SUPFAM" id="SSF56112">
    <property type="entry name" value="Protein kinase-like (PK-like)"/>
    <property type="match status" value="1"/>
</dbReference>
<dbReference type="CDD" id="cd00051">
    <property type="entry name" value="EFh"/>
    <property type="match status" value="2"/>
</dbReference>
<dbReference type="Pfam" id="PF13833">
    <property type="entry name" value="EF-hand_8"/>
    <property type="match status" value="1"/>
</dbReference>
<evidence type="ECO:0000259" key="12">
    <source>
        <dbReference type="PROSITE" id="PS50011"/>
    </source>
</evidence>
<dbReference type="Pfam" id="PF08323">
    <property type="entry name" value="Glyco_transf_5"/>
    <property type="match status" value="2"/>
</dbReference>
<protein>
    <recommendedName>
        <fullName evidence="9">Granule-bound starch synthase 1, chloroplastic/amyloplastic</fullName>
    </recommendedName>
    <alternativeName>
        <fullName evidence="10">Granule-bound starch synthase I</fullName>
    </alternativeName>
</protein>
<dbReference type="InterPro" id="IPR002048">
    <property type="entry name" value="EF_hand_dom"/>
</dbReference>
<keyword evidence="7" id="KW-0106">Calcium</keyword>
<dbReference type="PANTHER" id="PTHR45825">
    <property type="entry name" value="GRANULE-BOUND STARCH SYNTHASE 1, CHLOROPLASTIC/AMYLOPLASTIC"/>
    <property type="match status" value="1"/>
</dbReference>
<feature type="region of interest" description="Disordered" evidence="11">
    <location>
        <begin position="848"/>
        <end position="884"/>
    </location>
</feature>
<keyword evidence="3" id="KW-0150">Chloroplast</keyword>
<evidence type="ECO:0000256" key="10">
    <source>
        <dbReference type="ARBA" id="ARBA00042085"/>
    </source>
</evidence>
<evidence type="ECO:0000256" key="6">
    <source>
        <dbReference type="ARBA" id="ARBA00022679"/>
    </source>
</evidence>
<dbReference type="Gene3D" id="3.40.50.2000">
    <property type="entry name" value="Glycogen Phosphorylase B"/>
    <property type="match status" value="4"/>
</dbReference>
<feature type="region of interest" description="Disordered" evidence="11">
    <location>
        <begin position="602"/>
        <end position="634"/>
    </location>
</feature>
<comment type="similarity">
    <text evidence="8">Belongs to the protein kinase superfamily. Ser/Thr protein kinase family. CDPK subfamily.</text>
</comment>
<evidence type="ECO:0000259" key="13">
    <source>
        <dbReference type="PROSITE" id="PS50222"/>
    </source>
</evidence>
<dbReference type="InterPro" id="IPR001296">
    <property type="entry name" value="Glyco_trans_1"/>
</dbReference>
<feature type="compositionally biased region" description="Low complexity" evidence="11">
    <location>
        <begin position="1672"/>
        <end position="1687"/>
    </location>
</feature>
<feature type="domain" description="EF-hand" evidence="13">
    <location>
        <begin position="735"/>
        <end position="770"/>
    </location>
</feature>
<comment type="similarity">
    <text evidence="2">Belongs to the glycosyltransferase 1 family. Bacterial/plant glycogen synthase subfamily.</text>
</comment>
<feature type="domain" description="Protein kinase" evidence="12">
    <location>
        <begin position="237"/>
        <end position="591"/>
    </location>
</feature>
<keyword evidence="4" id="KW-0934">Plastid</keyword>
<gene>
    <name evidence="14" type="ORF">EVOR1521_LOCUS14829</name>
</gene>
<comment type="caution">
    <text evidence="14">The sequence shown here is derived from an EMBL/GenBank/DDBJ whole genome shotgun (WGS) entry which is preliminary data.</text>
</comment>
<dbReference type="SUPFAM" id="SSF53756">
    <property type="entry name" value="UDP-Glycosyltransferase/glycogen phosphorylase"/>
    <property type="match status" value="2"/>
</dbReference>
<dbReference type="InterPro" id="IPR011992">
    <property type="entry name" value="EF-hand-dom_pair"/>
</dbReference>
<dbReference type="InterPro" id="IPR002654">
    <property type="entry name" value="Glyco_trans_25"/>
</dbReference>
<dbReference type="PANTHER" id="PTHR45825:SF3">
    <property type="entry name" value="GRANULE-BOUND STARCH SYNTHASE 1, CHLOROPLASTIC_AMYLOPLASTIC"/>
    <property type="match status" value="1"/>
</dbReference>
<dbReference type="InterPro" id="IPR000719">
    <property type="entry name" value="Prot_kinase_dom"/>
</dbReference>
<evidence type="ECO:0000313" key="14">
    <source>
        <dbReference type="EMBL" id="CAJ1389153.1"/>
    </source>
</evidence>
<feature type="compositionally biased region" description="Basic and acidic residues" evidence="11">
    <location>
        <begin position="1650"/>
        <end position="1665"/>
    </location>
</feature>
<comment type="subcellular location">
    <subcellularLocation>
        <location evidence="1">Plastid</location>
        <location evidence="1">Chloroplast</location>
    </subcellularLocation>
</comment>
<dbReference type="Gene3D" id="1.10.510.10">
    <property type="entry name" value="Transferase(Phosphotransferase) domain 1"/>
    <property type="match status" value="1"/>
</dbReference>
<dbReference type="Proteomes" id="UP001178507">
    <property type="component" value="Unassembled WGS sequence"/>
</dbReference>
<evidence type="ECO:0000256" key="11">
    <source>
        <dbReference type="SAM" id="MobiDB-lite"/>
    </source>
</evidence>